<feature type="compositionally biased region" description="Basic and acidic residues" evidence="1">
    <location>
        <begin position="17"/>
        <end position="32"/>
    </location>
</feature>
<protein>
    <recommendedName>
        <fullName evidence="4">Catalase</fullName>
    </recommendedName>
</protein>
<evidence type="ECO:0000313" key="2">
    <source>
        <dbReference type="EMBL" id="ODC04093.1"/>
    </source>
</evidence>
<feature type="region of interest" description="Disordered" evidence="1">
    <location>
        <begin position="122"/>
        <end position="156"/>
    </location>
</feature>
<evidence type="ECO:0008006" key="4">
    <source>
        <dbReference type="Google" id="ProtNLM"/>
    </source>
</evidence>
<evidence type="ECO:0000256" key="1">
    <source>
        <dbReference type="SAM" id="MobiDB-lite"/>
    </source>
</evidence>
<feature type="compositionally biased region" description="Polar residues" evidence="1">
    <location>
        <begin position="237"/>
        <end position="256"/>
    </location>
</feature>
<feature type="region of interest" description="Disordered" evidence="1">
    <location>
        <begin position="1"/>
        <end position="108"/>
    </location>
</feature>
<organism evidence="2 3">
    <name type="scientific">Terasakiispira papahanaumokuakeensis</name>
    <dbReference type="NCBI Taxonomy" id="197479"/>
    <lineage>
        <taxon>Bacteria</taxon>
        <taxon>Pseudomonadati</taxon>
        <taxon>Pseudomonadota</taxon>
        <taxon>Gammaproteobacteria</taxon>
        <taxon>Oceanospirillales</taxon>
        <taxon>Terasakiispira</taxon>
    </lineage>
</organism>
<sequence length="322" mass="35125">MMPASLHSNNMMPSWSSRRDQDLQQLRDKLAQTDEAATPTPPSKASSSQARPDSTSVQQQSAVSQEPDAAQEGKRGEARTADESGSDREKNVTQETADEETQRLKQEIAKLELEQARAIDQMRQRDQEVRTHERAHASAGGQWAGAPTYETEKGPDGRQYAVAGEVQIDTAPIADDPEATIEKMRTVMAAAMAPAEPSAQDRSVYAQAQATLAQAQMELAQQRSDGKETNRSDSDVKSSNNDEGQTPANNNETADMSNMADRREPVSFAFGRPRNLNVAVAQGRQFFGETASSAGEAVAFYFDWAATNRWDYTPGGRLNIAA</sequence>
<proteinExistence type="predicted"/>
<gene>
    <name evidence="2" type="ORF">BFW38_11690</name>
</gene>
<feature type="compositionally biased region" description="Low complexity" evidence="1">
    <location>
        <begin position="43"/>
        <end position="65"/>
    </location>
</feature>
<comment type="caution">
    <text evidence="2">The sequence shown here is derived from an EMBL/GenBank/DDBJ whole genome shotgun (WGS) entry which is preliminary data.</text>
</comment>
<accession>A0A1E2VAZ4</accession>
<dbReference type="Proteomes" id="UP000094291">
    <property type="component" value="Unassembled WGS sequence"/>
</dbReference>
<name>A0A1E2VAZ4_9GAMM</name>
<feature type="compositionally biased region" description="Polar residues" evidence="1">
    <location>
        <begin position="1"/>
        <end position="16"/>
    </location>
</feature>
<reference evidence="2 3" key="1">
    <citation type="submission" date="2016-08" db="EMBL/GenBank/DDBJ databases">
        <authorList>
            <person name="Seilhamer J.J."/>
        </authorList>
    </citation>
    <scope>NUCLEOTIDE SEQUENCE [LARGE SCALE GENOMIC DNA]</scope>
    <source>
        <strain evidence="2 3">PH27A</strain>
    </source>
</reference>
<feature type="compositionally biased region" description="Basic and acidic residues" evidence="1">
    <location>
        <begin position="122"/>
        <end position="136"/>
    </location>
</feature>
<dbReference type="InterPro" id="IPR021973">
    <property type="entry name" value="SprA-related"/>
</dbReference>
<keyword evidence="3" id="KW-1185">Reference proteome</keyword>
<dbReference type="Pfam" id="PF12118">
    <property type="entry name" value="SprA-related"/>
    <property type="match status" value="1"/>
</dbReference>
<dbReference type="AlphaFoldDB" id="A0A1E2VAZ4"/>
<feature type="compositionally biased region" description="Basic and acidic residues" evidence="1">
    <location>
        <begin position="71"/>
        <end position="92"/>
    </location>
</feature>
<feature type="compositionally biased region" description="Basic and acidic residues" evidence="1">
    <location>
        <begin position="224"/>
        <end position="236"/>
    </location>
</feature>
<dbReference type="STRING" id="197479.BFW38_11690"/>
<feature type="region of interest" description="Disordered" evidence="1">
    <location>
        <begin position="217"/>
        <end position="258"/>
    </location>
</feature>
<dbReference type="RefSeq" id="WP_068998916.1">
    <property type="nucleotide sequence ID" value="NZ_MDTQ01000001.1"/>
</dbReference>
<evidence type="ECO:0000313" key="3">
    <source>
        <dbReference type="Proteomes" id="UP000094291"/>
    </source>
</evidence>
<dbReference type="EMBL" id="MDTQ01000001">
    <property type="protein sequence ID" value="ODC04093.1"/>
    <property type="molecule type" value="Genomic_DNA"/>
</dbReference>